<dbReference type="GeneID" id="28489303"/>
<proteinExistence type="predicted"/>
<name>A0A126QZK7_METOL</name>
<dbReference type="KEGG" id="mol:YLM1_1003"/>
<sequence length="73" mass="8483">MQTKAIRVSLLNHERLADIGHKNDSFNDIITKVLDDYEEYQEIKDLIEADKEFEKGEGVCFTSLDELDSYLDD</sequence>
<organism evidence="1 3">
    <name type="scientific">Methanobrevibacter olleyae</name>
    <dbReference type="NCBI Taxonomy" id="294671"/>
    <lineage>
        <taxon>Archaea</taxon>
        <taxon>Methanobacteriati</taxon>
        <taxon>Methanobacteriota</taxon>
        <taxon>Methanomada group</taxon>
        <taxon>Methanobacteria</taxon>
        <taxon>Methanobacteriales</taxon>
        <taxon>Methanobacteriaceae</taxon>
        <taxon>Methanobrevibacter</taxon>
    </lineage>
</organism>
<reference evidence="4" key="4">
    <citation type="submission" date="2016-10" db="EMBL/GenBank/DDBJ databases">
        <authorList>
            <person name="Varghese N."/>
        </authorList>
    </citation>
    <scope>NUCLEOTIDE SEQUENCE [LARGE SCALE GENOMIC DNA]</scope>
    <source>
        <strain evidence="4">DSM 16632</strain>
    </source>
</reference>
<dbReference type="EMBL" id="CP014265">
    <property type="protein sequence ID" value="AMK15560.1"/>
    <property type="molecule type" value="Genomic_DNA"/>
</dbReference>
<reference evidence="2" key="3">
    <citation type="submission" date="2016-10" db="EMBL/GenBank/DDBJ databases">
        <authorList>
            <person name="de Groot N.N."/>
        </authorList>
    </citation>
    <scope>NUCLEOTIDE SEQUENCE [LARGE SCALE GENOMIC DNA]</scope>
    <source>
        <strain evidence="2">DSM 16632</strain>
    </source>
</reference>
<evidence type="ECO:0000313" key="3">
    <source>
        <dbReference type="Proteomes" id="UP000066376"/>
    </source>
</evidence>
<dbReference type="AlphaFoldDB" id="A0A126QZK7"/>
<accession>A0A126QZK7</accession>
<reference evidence="1 3" key="1">
    <citation type="journal article" date="2016" name="Genome Announc.">
        <title>Draft Genome Sequence of the Rumen Methanogen Methanobrevibacter olleyae YLM1.</title>
        <authorList>
            <person name="Kelly W.J."/>
            <person name="Li D."/>
            <person name="Lambie S.C."/>
            <person name="Cox F."/>
            <person name="Attwood G.T."/>
            <person name="Altermann E."/>
            <person name="Leahy S.C."/>
        </authorList>
    </citation>
    <scope>NUCLEOTIDE SEQUENCE [LARGE SCALE GENOMIC DNA]</scope>
    <source>
        <strain evidence="1 3">YLM1</strain>
    </source>
</reference>
<protein>
    <submittedName>
        <fullName evidence="1">Uncharacterized protein</fullName>
    </submittedName>
</protein>
<dbReference type="PATRIC" id="fig|294671.3.peg.1051"/>
<evidence type="ECO:0000313" key="4">
    <source>
        <dbReference type="Proteomes" id="UP000183442"/>
    </source>
</evidence>
<keyword evidence="3" id="KW-1185">Reference proteome</keyword>
<dbReference type="Proteomes" id="UP000183442">
    <property type="component" value="Unassembled WGS sequence"/>
</dbReference>
<dbReference type="EMBL" id="FOTL01000038">
    <property type="protein sequence ID" value="SFL77988.1"/>
    <property type="molecule type" value="Genomic_DNA"/>
</dbReference>
<gene>
    <name evidence="2" type="ORF">SAMN02910297_01734</name>
    <name evidence="1" type="ORF">YLM1_1003</name>
</gene>
<evidence type="ECO:0000313" key="2">
    <source>
        <dbReference type="EMBL" id="SFL77988.1"/>
    </source>
</evidence>
<dbReference type="OrthoDB" id="75760at2157"/>
<reference evidence="3" key="2">
    <citation type="submission" date="2016-02" db="EMBL/GenBank/DDBJ databases">
        <title>The draft genome sequence of the rumen methanogen Methanobrevibacter olleyae YLM1.</title>
        <authorList>
            <consortium name="New Zealand Agricultural Greenhouse Gas Research Centre/Pastoral Greenhouse Gas Research Consortium"/>
            <person name="Kelly W.J."/>
            <person name="Li D."/>
            <person name="Lambie S.C."/>
            <person name="Attwood G.T."/>
            <person name="Altermann E."/>
            <person name="Leahy S.C."/>
        </authorList>
    </citation>
    <scope>NUCLEOTIDE SEQUENCE [LARGE SCALE GENOMIC DNA]</scope>
    <source>
        <strain evidence="3">YLM1</strain>
    </source>
</reference>
<dbReference type="Proteomes" id="UP000066376">
    <property type="component" value="Chromosome"/>
</dbReference>
<dbReference type="RefSeq" id="WP_067146899.1">
    <property type="nucleotide sequence ID" value="NZ_CP014265.1"/>
</dbReference>
<evidence type="ECO:0000313" key="1">
    <source>
        <dbReference type="EMBL" id="AMK15560.1"/>
    </source>
</evidence>